<sequence>MRANKTRAFLLSALAILPFFVRSHENDDAWSNNHILHPEYEVTNQKFLEMTLPHSIELERHVAKVRAGRHLSNTLPGPAGGFVFISTDDADNNNHCGGSLCGGLYINVFQQAIYFARLKSVYLGSKSGILAVGVNGYPALAQFKSWLSGAGITEQVTYLTSTSDIASVNFNQYLLLYIPSAYINGGGIRVNGINDYQNNALVARYQDIMTYVNTYGGSLIALGQSILSQPYGWLPIPVYYTQQNNVYIGTTPDMKSISNTSTGPNLSHNAWHGYFYGPPDWSGIYRVLAYLAGRCSVVTGPLTNCQATVLCNVNTYLTAELCYDGWDNNHNGLVDKEDPGCWFCGDGYLDNQPNNPYPEQCDNGHQSCTVEENCVYNNNGCSPSCQYEPYPPPSPPPLAPPSPPPGPSPAPPPPPPAPPFPTFSNQYCEEDICLSQTWSNGGTSGYNIIVPLVFKMDGFKPSSISQLTWMSYNFTVTDQGTSYNFTPSNAVVIMVPSDKQFEINNQCTSNFTNGLWTGKYVANSAGNTLLSIAVITVPTEGFSNSAVATWCGHLSSPGKINLQTSAGQYAPTSSCDLYSNNQACEDKSLESTNQRAGTPLNCYSSNIYAVSGGSGSGGSGNPVGGLSPTTSTCMSQTIFPPNPPPLPMPPPSPNPPQPPSPPPRPPPSPPPPSPPPPLPPSPPP</sequence>
<gene>
    <name evidence="3" type="ORF">CEUSTIGMA_g5899.t1</name>
</gene>
<organism evidence="3 4">
    <name type="scientific">Chlamydomonas eustigma</name>
    <dbReference type="NCBI Taxonomy" id="1157962"/>
    <lineage>
        <taxon>Eukaryota</taxon>
        <taxon>Viridiplantae</taxon>
        <taxon>Chlorophyta</taxon>
        <taxon>core chlorophytes</taxon>
        <taxon>Chlorophyceae</taxon>
        <taxon>CS clade</taxon>
        <taxon>Chlamydomonadales</taxon>
        <taxon>Chlamydomonadaceae</taxon>
        <taxon>Chlamydomonas</taxon>
    </lineage>
</organism>
<feature type="non-terminal residue" evidence="3">
    <location>
        <position position="684"/>
    </location>
</feature>
<feature type="signal peptide" evidence="2">
    <location>
        <begin position="1"/>
        <end position="23"/>
    </location>
</feature>
<name>A0A250X6R9_9CHLO</name>
<evidence type="ECO:0000256" key="2">
    <source>
        <dbReference type="SAM" id="SignalP"/>
    </source>
</evidence>
<dbReference type="EMBL" id="BEGY01000032">
    <property type="protein sequence ID" value="GAX78460.1"/>
    <property type="molecule type" value="Genomic_DNA"/>
</dbReference>
<protein>
    <submittedName>
        <fullName evidence="3">Uncharacterized protein</fullName>
    </submittedName>
</protein>
<dbReference type="OrthoDB" id="547082at2759"/>
<keyword evidence="2" id="KW-0732">Signal</keyword>
<reference evidence="3 4" key="1">
    <citation type="submission" date="2017-08" db="EMBL/GenBank/DDBJ databases">
        <title>Acidophilic green algal genome provides insights into adaptation to an acidic environment.</title>
        <authorList>
            <person name="Hirooka S."/>
            <person name="Hirose Y."/>
            <person name="Kanesaki Y."/>
            <person name="Higuchi S."/>
            <person name="Fujiwara T."/>
            <person name="Onuma R."/>
            <person name="Era A."/>
            <person name="Ohbayashi R."/>
            <person name="Uzuka A."/>
            <person name="Nozaki H."/>
            <person name="Yoshikawa H."/>
            <person name="Miyagishima S.Y."/>
        </authorList>
    </citation>
    <scope>NUCLEOTIDE SEQUENCE [LARGE SCALE GENOMIC DNA]</scope>
    <source>
        <strain evidence="3 4">NIES-2499</strain>
    </source>
</reference>
<evidence type="ECO:0000313" key="4">
    <source>
        <dbReference type="Proteomes" id="UP000232323"/>
    </source>
</evidence>
<feature type="region of interest" description="Disordered" evidence="1">
    <location>
        <begin position="392"/>
        <end position="421"/>
    </location>
</feature>
<evidence type="ECO:0000313" key="3">
    <source>
        <dbReference type="EMBL" id="GAX78460.1"/>
    </source>
</evidence>
<keyword evidence="4" id="KW-1185">Reference proteome</keyword>
<feature type="compositionally biased region" description="Pro residues" evidence="1">
    <location>
        <begin position="640"/>
        <end position="684"/>
    </location>
</feature>
<feature type="region of interest" description="Disordered" evidence="1">
    <location>
        <begin position="614"/>
        <end position="684"/>
    </location>
</feature>
<evidence type="ECO:0000256" key="1">
    <source>
        <dbReference type="SAM" id="MobiDB-lite"/>
    </source>
</evidence>
<dbReference type="Proteomes" id="UP000232323">
    <property type="component" value="Unassembled WGS sequence"/>
</dbReference>
<feature type="compositionally biased region" description="Gly residues" evidence="1">
    <location>
        <begin position="614"/>
        <end position="623"/>
    </location>
</feature>
<proteinExistence type="predicted"/>
<accession>A0A250X6R9</accession>
<dbReference type="AlphaFoldDB" id="A0A250X6R9"/>
<comment type="caution">
    <text evidence="3">The sequence shown here is derived from an EMBL/GenBank/DDBJ whole genome shotgun (WGS) entry which is preliminary data.</text>
</comment>
<dbReference type="PRINTS" id="PR01217">
    <property type="entry name" value="PRICHEXTENSN"/>
</dbReference>
<feature type="chain" id="PRO_5013281595" evidence="2">
    <location>
        <begin position="24"/>
        <end position="684"/>
    </location>
</feature>
<feature type="compositionally biased region" description="Polar residues" evidence="1">
    <location>
        <begin position="628"/>
        <end position="639"/>
    </location>
</feature>